<gene>
    <name evidence="7" type="ordered locus">BLASA_0370</name>
</gene>
<dbReference type="eggNOG" id="COG3307">
    <property type="taxonomic scope" value="Bacteria"/>
</dbReference>
<evidence type="ECO:0000256" key="5">
    <source>
        <dbReference type="SAM" id="Phobius"/>
    </source>
</evidence>
<dbReference type="KEGG" id="bsd:BLASA_0370"/>
<evidence type="ECO:0000256" key="4">
    <source>
        <dbReference type="ARBA" id="ARBA00023136"/>
    </source>
</evidence>
<dbReference type="STRING" id="1146883.BLASA_0370"/>
<keyword evidence="8" id="KW-1185">Reference proteome</keyword>
<feature type="transmembrane region" description="Helical" evidence="5">
    <location>
        <begin position="287"/>
        <end position="305"/>
    </location>
</feature>
<feature type="transmembrane region" description="Helical" evidence="5">
    <location>
        <begin position="259"/>
        <end position="275"/>
    </location>
</feature>
<keyword evidence="4 5" id="KW-0472">Membrane</keyword>
<dbReference type="PANTHER" id="PTHR37422">
    <property type="entry name" value="TEICHURONIC ACID BIOSYNTHESIS PROTEIN TUAE"/>
    <property type="match status" value="1"/>
</dbReference>
<feature type="transmembrane region" description="Helical" evidence="5">
    <location>
        <begin position="311"/>
        <end position="330"/>
    </location>
</feature>
<reference evidence="7 8" key="1">
    <citation type="journal article" date="2012" name="J. Bacteriol.">
        <title>Genome Sequence of Blastococcus saxobsidens DD2, a Stone-Inhabiting Bacterium.</title>
        <authorList>
            <person name="Chouaia B."/>
            <person name="Crotti E."/>
            <person name="Brusetti L."/>
            <person name="Daffonchio D."/>
            <person name="Essoussi I."/>
            <person name="Nouioui I."/>
            <person name="Sbissi I."/>
            <person name="Ghodhbane-Gtari F."/>
            <person name="Gtari M."/>
            <person name="Vacherie B."/>
            <person name="Barbe V."/>
            <person name="Medigue C."/>
            <person name="Gury J."/>
            <person name="Pujic P."/>
            <person name="Normand P."/>
        </authorList>
    </citation>
    <scope>NUCLEOTIDE SEQUENCE [LARGE SCALE GENOMIC DNA]</scope>
    <source>
        <strain evidence="7 8">DD2</strain>
    </source>
</reference>
<protein>
    <recommendedName>
        <fullName evidence="6">O-antigen ligase-related domain-containing protein</fullName>
    </recommendedName>
</protein>
<proteinExistence type="predicted"/>
<dbReference type="Proteomes" id="UP000007517">
    <property type="component" value="Chromosome"/>
</dbReference>
<accession>H6RMZ4</accession>
<evidence type="ECO:0000256" key="1">
    <source>
        <dbReference type="ARBA" id="ARBA00004141"/>
    </source>
</evidence>
<evidence type="ECO:0000313" key="8">
    <source>
        <dbReference type="Proteomes" id="UP000007517"/>
    </source>
</evidence>
<reference evidence="8" key="2">
    <citation type="submission" date="2012-02" db="EMBL/GenBank/DDBJ databases">
        <title>Complete genome sequence of Blastococcus saxobsidens strain DD2.</title>
        <authorList>
            <person name="Genoscope."/>
        </authorList>
    </citation>
    <scope>NUCLEOTIDE SEQUENCE [LARGE SCALE GENOMIC DNA]</scope>
    <source>
        <strain evidence="8">DD2</strain>
    </source>
</reference>
<dbReference type="Pfam" id="PF04932">
    <property type="entry name" value="Wzy_C"/>
    <property type="match status" value="1"/>
</dbReference>
<name>H6RMZ4_BLASD</name>
<sequence>MIRARLADMVGAGLLLLVAGAALVSAEVTGAGNPWPVVATLIGAGVAYAAGRVLVPVLRPVVAVVLCGVVAVLLLDPAALSGGPLVPPLGYANANAALYVQVAALTGLAALTAGDDRPPGLTVLPVGGLVAVTGLTGSLAGLTTGAVVLVVFLALLAGWRPGRRRWLLGCLATVLAAHLTVLALGATYRPDDAPTAQVAAASALSERRLALWHDAVSLTADHPFTGVSPGEFPRASPMARLDPDTRQAHSATLQTAAETGWLGGAALLCLLLWAVSRPLLGAGRPGATAVVGATSATALAVHAAVDYVLAFPLVLTTAALVLGAATAHLWTAPATAMRRSTDERPSR</sequence>
<feature type="transmembrane region" description="Helical" evidence="5">
    <location>
        <begin position="139"/>
        <end position="159"/>
    </location>
</feature>
<dbReference type="GO" id="GO:0016020">
    <property type="term" value="C:membrane"/>
    <property type="evidence" value="ECO:0007669"/>
    <property type="project" value="UniProtKB-SubCell"/>
</dbReference>
<evidence type="ECO:0000256" key="3">
    <source>
        <dbReference type="ARBA" id="ARBA00022989"/>
    </source>
</evidence>
<keyword evidence="2 5" id="KW-0812">Transmembrane</keyword>
<feature type="transmembrane region" description="Helical" evidence="5">
    <location>
        <begin position="61"/>
        <end position="80"/>
    </location>
</feature>
<keyword evidence="3 5" id="KW-1133">Transmembrane helix</keyword>
<dbReference type="RefSeq" id="WP_014374263.1">
    <property type="nucleotide sequence ID" value="NC_016943.1"/>
</dbReference>
<comment type="subcellular location">
    <subcellularLocation>
        <location evidence="1">Membrane</location>
        <topology evidence="1">Multi-pass membrane protein</topology>
    </subcellularLocation>
</comment>
<feature type="transmembrane region" description="Helical" evidence="5">
    <location>
        <begin position="166"/>
        <end position="188"/>
    </location>
</feature>
<evidence type="ECO:0000313" key="7">
    <source>
        <dbReference type="EMBL" id="CCG01347.1"/>
    </source>
</evidence>
<dbReference type="PANTHER" id="PTHR37422:SF13">
    <property type="entry name" value="LIPOPOLYSACCHARIDE BIOSYNTHESIS PROTEIN PA4999-RELATED"/>
    <property type="match status" value="1"/>
</dbReference>
<dbReference type="InterPro" id="IPR051533">
    <property type="entry name" value="WaaL-like"/>
</dbReference>
<dbReference type="AlphaFoldDB" id="H6RMZ4"/>
<organism evidence="7 8">
    <name type="scientific">Blastococcus saxobsidens (strain DD2)</name>
    <dbReference type="NCBI Taxonomy" id="1146883"/>
    <lineage>
        <taxon>Bacteria</taxon>
        <taxon>Bacillati</taxon>
        <taxon>Actinomycetota</taxon>
        <taxon>Actinomycetes</taxon>
        <taxon>Geodermatophilales</taxon>
        <taxon>Geodermatophilaceae</taxon>
        <taxon>Blastococcus</taxon>
    </lineage>
</organism>
<evidence type="ECO:0000259" key="6">
    <source>
        <dbReference type="Pfam" id="PF04932"/>
    </source>
</evidence>
<feature type="domain" description="O-antigen ligase-related" evidence="6">
    <location>
        <begin position="131"/>
        <end position="267"/>
    </location>
</feature>
<evidence type="ECO:0000256" key="2">
    <source>
        <dbReference type="ARBA" id="ARBA00022692"/>
    </source>
</evidence>
<dbReference type="EMBL" id="FO117623">
    <property type="protein sequence ID" value="CCG01347.1"/>
    <property type="molecule type" value="Genomic_DNA"/>
</dbReference>
<dbReference type="InterPro" id="IPR007016">
    <property type="entry name" value="O-antigen_ligase-rel_domated"/>
</dbReference>
<dbReference type="HOGENOM" id="CLU_803578_0_0_11"/>
<dbReference type="OrthoDB" id="3734424at2"/>
<feature type="transmembrane region" description="Helical" evidence="5">
    <location>
        <begin position="36"/>
        <end position="54"/>
    </location>
</feature>